<dbReference type="SUPFAM" id="SSF49452">
    <property type="entry name" value="Starch-binding domain-like"/>
    <property type="match status" value="1"/>
</dbReference>
<evidence type="ECO:0000256" key="1">
    <source>
        <dbReference type="SAM" id="SignalP"/>
    </source>
</evidence>
<dbReference type="GO" id="GO:0004180">
    <property type="term" value="F:carboxypeptidase activity"/>
    <property type="evidence" value="ECO:0007669"/>
    <property type="project" value="UniProtKB-KW"/>
</dbReference>
<comment type="caution">
    <text evidence="2">The sequence shown here is derived from an EMBL/GenBank/DDBJ whole genome shotgun (WGS) entry which is preliminary data.</text>
</comment>
<evidence type="ECO:0000313" key="3">
    <source>
        <dbReference type="Proteomes" id="UP000278351"/>
    </source>
</evidence>
<dbReference type="AlphaFoldDB" id="A0A3N4PXR3"/>
<keyword evidence="2" id="KW-0645">Protease</keyword>
<dbReference type="RefSeq" id="WP_123846134.1">
    <property type="nucleotide sequence ID" value="NZ_RPDH01000001.1"/>
</dbReference>
<dbReference type="EMBL" id="RPDH01000001">
    <property type="protein sequence ID" value="RPE13613.1"/>
    <property type="molecule type" value="Genomic_DNA"/>
</dbReference>
<dbReference type="OrthoDB" id="678074at2"/>
<dbReference type="Gene3D" id="2.60.40.1120">
    <property type="entry name" value="Carboxypeptidase-like, regulatory domain"/>
    <property type="match status" value="1"/>
</dbReference>
<feature type="signal peptide" evidence="1">
    <location>
        <begin position="1"/>
        <end position="17"/>
    </location>
</feature>
<evidence type="ECO:0000313" key="2">
    <source>
        <dbReference type="EMBL" id="RPE13613.1"/>
    </source>
</evidence>
<name>A0A3N4PXR3_9BACT</name>
<keyword evidence="3" id="KW-1185">Reference proteome</keyword>
<feature type="chain" id="PRO_5018212762" evidence="1">
    <location>
        <begin position="18"/>
        <end position="155"/>
    </location>
</feature>
<keyword evidence="2" id="KW-0121">Carboxypeptidase</keyword>
<sequence length="155" mass="16846">MNPFLILLLLVSTAAAAQQTDTAKSRSIYLVNGLPADSADLRGLKIRKMDVIGGQRAMAAGMLPGVRVIVIQLEEQEFDVSGLVTDQQGKPLRKVKAASSGGGYRKANIDNHGRFYIQGVKAGTRLSFTRKGYQTGKLDVFKQPDSLITVKLQRN</sequence>
<proteinExistence type="predicted"/>
<gene>
    <name evidence="2" type="ORF">EGT74_08895</name>
</gene>
<reference evidence="2 3" key="1">
    <citation type="submission" date="2018-11" db="EMBL/GenBank/DDBJ databases">
        <title>Chitinophaga lutea sp.nov., isolate from arsenic contaminated soil.</title>
        <authorList>
            <person name="Zong Y."/>
        </authorList>
    </citation>
    <scope>NUCLEOTIDE SEQUENCE [LARGE SCALE GENOMIC DNA]</scope>
    <source>
        <strain evidence="2 3">ZY74</strain>
    </source>
</reference>
<dbReference type="GO" id="GO:0030246">
    <property type="term" value="F:carbohydrate binding"/>
    <property type="evidence" value="ECO:0007669"/>
    <property type="project" value="InterPro"/>
</dbReference>
<dbReference type="InterPro" id="IPR013784">
    <property type="entry name" value="Carb-bd-like_fold"/>
</dbReference>
<accession>A0A3N4PXR3</accession>
<keyword evidence="1" id="KW-0732">Signal</keyword>
<keyword evidence="2" id="KW-0378">Hydrolase</keyword>
<dbReference type="Proteomes" id="UP000278351">
    <property type="component" value="Unassembled WGS sequence"/>
</dbReference>
<protein>
    <submittedName>
        <fullName evidence="2">Carboxypeptidase regulatory-like domain-containing protein</fullName>
    </submittedName>
</protein>
<organism evidence="2 3">
    <name type="scientific">Chitinophaga lutea</name>
    <dbReference type="NCBI Taxonomy" id="2488634"/>
    <lineage>
        <taxon>Bacteria</taxon>
        <taxon>Pseudomonadati</taxon>
        <taxon>Bacteroidota</taxon>
        <taxon>Chitinophagia</taxon>
        <taxon>Chitinophagales</taxon>
        <taxon>Chitinophagaceae</taxon>
        <taxon>Chitinophaga</taxon>
    </lineage>
</organism>